<reference evidence="6" key="1">
    <citation type="journal article" date="2011" name="PLoS Genet.">
        <title>Genomic analysis of the necrotrophic fungal pathogens Sclerotinia sclerotiorum and Botrytis cinerea.</title>
        <authorList>
            <person name="Amselem J."/>
            <person name="Cuomo C.A."/>
            <person name="van Kan J.A."/>
            <person name="Viaud M."/>
            <person name="Benito E.P."/>
            <person name="Couloux A."/>
            <person name="Coutinho P.M."/>
            <person name="de Vries R.P."/>
            <person name="Dyer P.S."/>
            <person name="Fillinger S."/>
            <person name="Fournier E."/>
            <person name="Gout L."/>
            <person name="Hahn M."/>
            <person name="Kohn L."/>
            <person name="Lapalu N."/>
            <person name="Plummer K.M."/>
            <person name="Pradier J.M."/>
            <person name="Quevillon E."/>
            <person name="Sharon A."/>
            <person name="Simon A."/>
            <person name="ten Have A."/>
            <person name="Tudzynski B."/>
            <person name="Tudzynski P."/>
            <person name="Wincker P."/>
            <person name="Andrew M."/>
            <person name="Anthouard V."/>
            <person name="Beever R.E."/>
            <person name="Beffa R."/>
            <person name="Benoit I."/>
            <person name="Bouzid O."/>
            <person name="Brault B."/>
            <person name="Chen Z."/>
            <person name="Choquer M."/>
            <person name="Collemare J."/>
            <person name="Cotton P."/>
            <person name="Danchin E.G."/>
            <person name="Da Silva C."/>
            <person name="Gautier A."/>
            <person name="Giraud C."/>
            <person name="Giraud T."/>
            <person name="Gonzalez C."/>
            <person name="Grossetete S."/>
            <person name="Guldener U."/>
            <person name="Henrissat B."/>
            <person name="Howlett B.J."/>
            <person name="Kodira C."/>
            <person name="Kretschmer M."/>
            <person name="Lappartient A."/>
            <person name="Leroch M."/>
            <person name="Levis C."/>
            <person name="Mauceli E."/>
            <person name="Neuveglise C."/>
            <person name="Oeser B."/>
            <person name="Pearson M."/>
            <person name="Poulain J."/>
            <person name="Poussereau N."/>
            <person name="Quesneville H."/>
            <person name="Rascle C."/>
            <person name="Schumacher J."/>
            <person name="Segurens B."/>
            <person name="Sexton A."/>
            <person name="Silva E."/>
            <person name="Sirven C."/>
            <person name="Soanes D.M."/>
            <person name="Talbot N.J."/>
            <person name="Templeton M."/>
            <person name="Yandava C."/>
            <person name="Yarden O."/>
            <person name="Zeng Q."/>
            <person name="Rollins J.A."/>
            <person name="Lebrun M.H."/>
            <person name="Dickman M."/>
        </authorList>
    </citation>
    <scope>NUCLEOTIDE SEQUENCE [LARGE SCALE GENOMIC DNA]</scope>
    <source>
        <strain evidence="6">T4</strain>
    </source>
</reference>
<dbReference type="Pfam" id="PF07993">
    <property type="entry name" value="NAD_binding_4"/>
    <property type="match status" value="1"/>
</dbReference>
<protein>
    <submittedName>
        <fullName evidence="5">Uncharacterized protein</fullName>
    </submittedName>
</protein>
<evidence type="ECO:0000259" key="3">
    <source>
        <dbReference type="Pfam" id="PF00501"/>
    </source>
</evidence>
<dbReference type="SUPFAM" id="SSF56801">
    <property type="entry name" value="Acetyl-CoA synthetase-like"/>
    <property type="match status" value="1"/>
</dbReference>
<dbReference type="SUPFAM" id="SSF47336">
    <property type="entry name" value="ACP-like"/>
    <property type="match status" value="1"/>
</dbReference>
<dbReference type="InterPro" id="IPR013120">
    <property type="entry name" value="FAR_NAD-bd"/>
</dbReference>
<dbReference type="Gene3D" id="3.40.50.12780">
    <property type="entry name" value="N-terminal domain of ligase-like"/>
    <property type="match status" value="1"/>
</dbReference>
<evidence type="ECO:0000313" key="5">
    <source>
        <dbReference type="EMBL" id="CCD48972.1"/>
    </source>
</evidence>
<dbReference type="InParanoid" id="G2Y8P6"/>
<sequence length="397" mass="44235">MTSRNWRDELVPNIIDHIAEVDPEAFCAEHPVSTLTYDHGYRKITFGDFASAVDCVAWWMHETLGPAKDFEVLAYIGPNDLRYSALILSAVKSGYLIFPTSPRNSVAAQTNLLGRLKCRTILSPTPRPPEITETLEANPDLRVVEVPNVEDILKNERRCFTFDKTFFKANQEPFVVVHTSGSTGFPKPMIWTHETAQRMIALIALDPPAGYESQHRMYEGKRVFLTFPPFHVSSSLFLLPITSLDMNEDIFAWGMDSLQALTVVRKLRHGLGIASITSSTLYTNPSIARLASTAVKILTDEKSIDSQQITGQLRDSMLKEFRSRIDSLLLPSPTSHRKVDTNHEIVILTGSTGTLGSYILGSLLLTPGVAHIYCLNRSSLGRNLRDSRDQSADIADS</sequence>
<keyword evidence="2" id="KW-0597">Phosphoprotein</keyword>
<dbReference type="AlphaFoldDB" id="G2Y8P6"/>
<dbReference type="HOGENOM" id="CLU_839349_0_0_1"/>
<dbReference type="STRING" id="999810.G2Y8P6"/>
<evidence type="ECO:0000256" key="1">
    <source>
        <dbReference type="ARBA" id="ARBA00022450"/>
    </source>
</evidence>
<gene>
    <name evidence="5" type="ORF">BofuT4_P028480.1</name>
</gene>
<accession>G2Y8P6</accession>
<evidence type="ECO:0000259" key="4">
    <source>
        <dbReference type="Pfam" id="PF07993"/>
    </source>
</evidence>
<name>G2Y8P6_BOTF4</name>
<feature type="domain" description="AMP-dependent synthetase/ligase" evidence="3">
    <location>
        <begin position="26"/>
        <end position="241"/>
    </location>
</feature>
<dbReference type="eggNOG" id="KOG1178">
    <property type="taxonomic scope" value="Eukaryota"/>
</dbReference>
<organism evidence="5 6">
    <name type="scientific">Botryotinia fuckeliana (strain T4)</name>
    <name type="common">Noble rot fungus</name>
    <name type="synonym">Botrytis cinerea</name>
    <dbReference type="NCBI Taxonomy" id="999810"/>
    <lineage>
        <taxon>Eukaryota</taxon>
        <taxon>Fungi</taxon>
        <taxon>Dikarya</taxon>
        <taxon>Ascomycota</taxon>
        <taxon>Pezizomycotina</taxon>
        <taxon>Leotiomycetes</taxon>
        <taxon>Helotiales</taxon>
        <taxon>Sclerotiniaceae</taxon>
        <taxon>Botrytis</taxon>
    </lineage>
</organism>
<evidence type="ECO:0000256" key="2">
    <source>
        <dbReference type="ARBA" id="ARBA00022553"/>
    </source>
</evidence>
<proteinExistence type="predicted"/>
<dbReference type="PANTHER" id="PTHR43439">
    <property type="entry name" value="PHENYLACETATE-COENZYME A LIGASE"/>
    <property type="match status" value="1"/>
</dbReference>
<dbReference type="Pfam" id="PF00501">
    <property type="entry name" value="AMP-binding"/>
    <property type="match status" value="1"/>
</dbReference>
<keyword evidence="1" id="KW-0596">Phosphopantetheine</keyword>
<dbReference type="Gene3D" id="3.40.50.720">
    <property type="entry name" value="NAD(P)-binding Rossmann-like Domain"/>
    <property type="match status" value="1"/>
</dbReference>
<dbReference type="EMBL" id="FQ790300">
    <property type="protein sequence ID" value="CCD48972.1"/>
    <property type="molecule type" value="Genomic_DNA"/>
</dbReference>
<feature type="domain" description="Thioester reductase (TE)" evidence="4">
    <location>
        <begin position="348"/>
        <end position="384"/>
    </location>
</feature>
<dbReference type="Gene3D" id="1.10.1200.10">
    <property type="entry name" value="ACP-like"/>
    <property type="match status" value="1"/>
</dbReference>
<dbReference type="InterPro" id="IPR051414">
    <property type="entry name" value="Adenylate-forming_Reductase"/>
</dbReference>
<dbReference type="InterPro" id="IPR000873">
    <property type="entry name" value="AMP-dep_synth/lig_dom"/>
</dbReference>
<dbReference type="InterPro" id="IPR020845">
    <property type="entry name" value="AMP-binding_CS"/>
</dbReference>
<evidence type="ECO:0000313" key="6">
    <source>
        <dbReference type="Proteomes" id="UP000008177"/>
    </source>
</evidence>
<dbReference type="InterPro" id="IPR036736">
    <property type="entry name" value="ACP-like_sf"/>
</dbReference>
<dbReference type="PANTHER" id="PTHR43439:SF2">
    <property type="entry name" value="ENZYME, PUTATIVE (JCVI)-RELATED"/>
    <property type="match status" value="1"/>
</dbReference>
<dbReference type="PROSITE" id="PS00455">
    <property type="entry name" value="AMP_BINDING"/>
    <property type="match status" value="1"/>
</dbReference>
<dbReference type="InterPro" id="IPR042099">
    <property type="entry name" value="ANL_N_sf"/>
</dbReference>
<dbReference type="Proteomes" id="UP000008177">
    <property type="component" value="Unplaced contigs"/>
</dbReference>